<organism evidence="1">
    <name type="scientific">Solibacter usitatus (strain Ellin6076)</name>
    <dbReference type="NCBI Taxonomy" id="234267"/>
    <lineage>
        <taxon>Bacteria</taxon>
        <taxon>Pseudomonadati</taxon>
        <taxon>Acidobacteriota</taxon>
        <taxon>Terriglobia</taxon>
        <taxon>Bryobacterales</taxon>
        <taxon>Solibacteraceae</taxon>
        <taxon>Candidatus Solibacter</taxon>
    </lineage>
</organism>
<accession>Q027L6</accession>
<gene>
    <name evidence="1" type="ordered locus">Acid_1801</name>
</gene>
<dbReference type="InterPro" id="IPR029475">
    <property type="entry name" value="DUF6807"/>
</dbReference>
<dbReference type="OrthoDB" id="242375at2"/>
<sequence precursor="true">MRTLLIAGLVAGACYAQEITVKVDGKPFTVFNYGNDAGKPFLAPVRSASGKIVTRRFPMSNEPGESRDHLHHRGLWFSYDDVNGTKLWENDPSYTKPHMGREVVRSADLKEGAKSSTIAAVIEWRDEKGKVLLVENRDMVFAGDAKLRTIDFHITLTAAQDVTLGDTKEGAFAIRLDDAFTERKGMKITDADGRTTMANIWGKRSNWVDYVADLGGEKLGVAMFDNPGNPRYPTYWHARDYGLFALNPFGRNAFDSKQDESEWKIPTGQKIEFRWRVLIHPGDANVAALYSEYTGKR</sequence>
<dbReference type="eggNOG" id="COG2133">
    <property type="taxonomic scope" value="Bacteria"/>
</dbReference>
<protein>
    <recommendedName>
        <fullName evidence="2">Methane oxygenase PmoA</fullName>
    </recommendedName>
</protein>
<dbReference type="Pfam" id="PF14100">
    <property type="entry name" value="DUF6807"/>
    <property type="match status" value="1"/>
</dbReference>
<dbReference type="InParanoid" id="Q027L6"/>
<dbReference type="HOGENOM" id="CLU_058817_0_0_0"/>
<dbReference type="STRING" id="234267.Acid_1801"/>
<name>Q027L6_SOLUE</name>
<dbReference type="KEGG" id="sus:Acid_1801"/>
<dbReference type="EMBL" id="CP000473">
    <property type="protein sequence ID" value="ABJ82791.1"/>
    <property type="molecule type" value="Genomic_DNA"/>
</dbReference>
<proteinExistence type="predicted"/>
<evidence type="ECO:0000313" key="1">
    <source>
        <dbReference type="EMBL" id="ABJ82791.1"/>
    </source>
</evidence>
<evidence type="ECO:0008006" key="2">
    <source>
        <dbReference type="Google" id="ProtNLM"/>
    </source>
</evidence>
<reference evidence="1" key="1">
    <citation type="submission" date="2006-10" db="EMBL/GenBank/DDBJ databases">
        <title>Complete sequence of Solibacter usitatus Ellin6076.</title>
        <authorList>
            <consortium name="US DOE Joint Genome Institute"/>
            <person name="Copeland A."/>
            <person name="Lucas S."/>
            <person name="Lapidus A."/>
            <person name="Barry K."/>
            <person name="Detter J.C."/>
            <person name="Glavina del Rio T."/>
            <person name="Hammon N."/>
            <person name="Israni S."/>
            <person name="Dalin E."/>
            <person name="Tice H."/>
            <person name="Pitluck S."/>
            <person name="Thompson L.S."/>
            <person name="Brettin T."/>
            <person name="Bruce D."/>
            <person name="Han C."/>
            <person name="Tapia R."/>
            <person name="Gilna P."/>
            <person name="Schmutz J."/>
            <person name="Larimer F."/>
            <person name="Land M."/>
            <person name="Hauser L."/>
            <person name="Kyrpides N."/>
            <person name="Mikhailova N."/>
            <person name="Janssen P.H."/>
            <person name="Kuske C.R."/>
            <person name="Richardson P."/>
        </authorList>
    </citation>
    <scope>NUCLEOTIDE SEQUENCE</scope>
    <source>
        <strain evidence="1">Ellin6076</strain>
    </source>
</reference>
<dbReference type="AlphaFoldDB" id="Q027L6"/>